<accession>A0A382HP69</accession>
<organism evidence="2">
    <name type="scientific">marine metagenome</name>
    <dbReference type="NCBI Taxonomy" id="408172"/>
    <lineage>
        <taxon>unclassified sequences</taxon>
        <taxon>metagenomes</taxon>
        <taxon>ecological metagenomes</taxon>
    </lineage>
</organism>
<dbReference type="PANTHER" id="PTHR43283">
    <property type="entry name" value="BETA-LACTAMASE-RELATED"/>
    <property type="match status" value="1"/>
</dbReference>
<protein>
    <recommendedName>
        <fullName evidence="1">Beta-lactamase-related domain-containing protein</fullName>
    </recommendedName>
</protein>
<evidence type="ECO:0000259" key="1">
    <source>
        <dbReference type="Pfam" id="PF00144"/>
    </source>
</evidence>
<dbReference type="Pfam" id="PF00144">
    <property type="entry name" value="Beta-lactamase"/>
    <property type="match status" value="1"/>
</dbReference>
<evidence type="ECO:0000313" key="2">
    <source>
        <dbReference type="EMBL" id="SVB88865.1"/>
    </source>
</evidence>
<dbReference type="Gene3D" id="3.40.710.10">
    <property type="entry name" value="DD-peptidase/beta-lactamase superfamily"/>
    <property type="match status" value="1"/>
</dbReference>
<reference evidence="2" key="1">
    <citation type="submission" date="2018-05" db="EMBL/GenBank/DDBJ databases">
        <authorList>
            <person name="Lanie J.A."/>
            <person name="Ng W.-L."/>
            <person name="Kazmierczak K.M."/>
            <person name="Andrzejewski T.M."/>
            <person name="Davidsen T.M."/>
            <person name="Wayne K.J."/>
            <person name="Tettelin H."/>
            <person name="Glass J.I."/>
            <person name="Rusch D."/>
            <person name="Podicherti R."/>
            <person name="Tsui H.-C.T."/>
            <person name="Winkler M.E."/>
        </authorList>
    </citation>
    <scope>NUCLEOTIDE SEQUENCE</scope>
</reference>
<dbReference type="AlphaFoldDB" id="A0A382HP69"/>
<dbReference type="InterPro" id="IPR050789">
    <property type="entry name" value="Diverse_Enzym_Activities"/>
</dbReference>
<feature type="non-terminal residue" evidence="2">
    <location>
        <position position="223"/>
    </location>
</feature>
<dbReference type="EMBL" id="UINC01062339">
    <property type="protein sequence ID" value="SVB88865.1"/>
    <property type="molecule type" value="Genomic_DNA"/>
</dbReference>
<feature type="domain" description="Beta-lactamase-related" evidence="1">
    <location>
        <begin position="12"/>
        <end position="221"/>
    </location>
</feature>
<dbReference type="PANTHER" id="PTHR43283:SF3">
    <property type="entry name" value="BETA-LACTAMASE FAMILY PROTEIN (AFU_ORTHOLOGUE AFUA_5G07500)"/>
    <property type="match status" value="1"/>
</dbReference>
<gene>
    <name evidence="2" type="ORF">METZ01_LOCUS241719</name>
</gene>
<dbReference type="SUPFAM" id="SSF56601">
    <property type="entry name" value="beta-lactamase/transpeptidase-like"/>
    <property type="match status" value="1"/>
</dbReference>
<dbReference type="InterPro" id="IPR001466">
    <property type="entry name" value="Beta-lactam-related"/>
</dbReference>
<name>A0A382HP69_9ZZZZ</name>
<proteinExistence type="predicted"/>
<sequence length="223" mass="24755">MATKHSRIARIRETAQRYIDAEAFSGIEWLIQHQGSILDNGSAGYACKTQQTPIPANAIYRIYSMTKPIVSIMGLMAIEQGRMHLFDPVARYLPGFANAQILSSEGALTPTTGPITVEHLFMHQSGLSYGFMPDCPVGVLYRKHNLAEDGSRSLSDYVELLSTLPIAFEPGSRWHYSCSTDVLARIIEIVLEDSIGALLSRHLFEPLHMDDTGFSVKPENSNR</sequence>
<dbReference type="InterPro" id="IPR012338">
    <property type="entry name" value="Beta-lactam/transpept-like"/>
</dbReference>